<organism evidence="1 2">
    <name type="scientific">Chryseobacterium wanjuense</name>
    <dbReference type="NCBI Taxonomy" id="356305"/>
    <lineage>
        <taxon>Bacteria</taxon>
        <taxon>Pseudomonadati</taxon>
        <taxon>Bacteroidota</taxon>
        <taxon>Flavobacteriia</taxon>
        <taxon>Flavobacteriales</taxon>
        <taxon>Weeksellaceae</taxon>
        <taxon>Chryseobacterium group</taxon>
        <taxon>Chryseobacterium</taxon>
    </lineage>
</organism>
<dbReference type="Proteomes" id="UP000199469">
    <property type="component" value="Unassembled WGS sequence"/>
</dbReference>
<dbReference type="AlphaFoldDB" id="A0A1I0RLF1"/>
<dbReference type="STRING" id="356305.SAMN05421841_2864"/>
<sequence length="161" mass="19076">MEYKVIYRDEYYNQHYPKIVSNVNILHPLEISWHYENKIFSLLSSSDDYIGNAYVSDNFLIIRYTENSNTLHFANNLIVYNLNKEIIHIIPPPKPKKWSKSNSIYSLGDKKIIEGKEHIAVSIFKADYNDNHSGQEEIHYLNLENLEYHPSYFESHYDSGR</sequence>
<protein>
    <submittedName>
        <fullName evidence="1">Uncharacterized protein</fullName>
    </submittedName>
</protein>
<dbReference type="EMBL" id="FOIU01000002">
    <property type="protein sequence ID" value="SEW41741.1"/>
    <property type="molecule type" value="Genomic_DNA"/>
</dbReference>
<proteinExistence type="predicted"/>
<keyword evidence="2" id="KW-1185">Reference proteome</keyword>
<dbReference type="RefSeq" id="WP_089793672.1">
    <property type="nucleotide sequence ID" value="NZ_FOIU01000002.1"/>
</dbReference>
<accession>A0A1I0RLF1</accession>
<evidence type="ECO:0000313" key="2">
    <source>
        <dbReference type="Proteomes" id="UP000199469"/>
    </source>
</evidence>
<gene>
    <name evidence="1" type="ORF">SAMN05421841_2864</name>
</gene>
<name>A0A1I0RLF1_9FLAO</name>
<dbReference type="OrthoDB" id="1431804at2"/>
<reference evidence="2" key="1">
    <citation type="submission" date="2016-10" db="EMBL/GenBank/DDBJ databases">
        <authorList>
            <person name="Varghese N."/>
            <person name="Submissions S."/>
        </authorList>
    </citation>
    <scope>NUCLEOTIDE SEQUENCE [LARGE SCALE GENOMIC DNA]</scope>
    <source>
        <strain evidence="2">DSM 17724</strain>
    </source>
</reference>
<evidence type="ECO:0000313" key="1">
    <source>
        <dbReference type="EMBL" id="SEW41741.1"/>
    </source>
</evidence>